<evidence type="ECO:0000256" key="6">
    <source>
        <dbReference type="PIRNR" id="PIRNR037677"/>
    </source>
</evidence>
<evidence type="ECO:0000256" key="8">
    <source>
        <dbReference type="SAM" id="MobiDB-lite"/>
    </source>
</evidence>
<dbReference type="PANTHER" id="PTHR11361">
    <property type="entry name" value="DNA MISMATCH REPAIR PROTEIN MUTS FAMILY MEMBER"/>
    <property type="match status" value="1"/>
</dbReference>
<evidence type="ECO:0000256" key="7">
    <source>
        <dbReference type="RuleBase" id="RU003756"/>
    </source>
</evidence>
<keyword evidence="11" id="KW-1185">Reference proteome</keyword>
<dbReference type="PROSITE" id="PS00486">
    <property type="entry name" value="DNA_MISMATCH_REPAIR_2"/>
    <property type="match status" value="1"/>
</dbReference>
<dbReference type="InterPro" id="IPR000432">
    <property type="entry name" value="DNA_mismatch_repair_MutS_C"/>
</dbReference>
<gene>
    <name evidence="10" type="ORF">ACA1_340910</name>
</gene>
<dbReference type="GO" id="GO:0005524">
    <property type="term" value="F:ATP binding"/>
    <property type="evidence" value="ECO:0007669"/>
    <property type="project" value="UniProtKB-UniRule"/>
</dbReference>
<comment type="function">
    <text evidence="6 7">Component of the post-replicative DNA mismatch repair system (MMR).</text>
</comment>
<dbReference type="OMA" id="TPMMAQY"/>
<evidence type="ECO:0000256" key="4">
    <source>
        <dbReference type="ARBA" id="ARBA00022840"/>
    </source>
</evidence>
<feature type="region of interest" description="Disordered" evidence="8">
    <location>
        <begin position="1"/>
        <end position="116"/>
    </location>
</feature>
<evidence type="ECO:0000259" key="9">
    <source>
        <dbReference type="PROSITE" id="PS00486"/>
    </source>
</evidence>
<dbReference type="Gene3D" id="3.40.1170.10">
    <property type="entry name" value="DNA repair protein MutS, domain I"/>
    <property type="match status" value="1"/>
</dbReference>
<dbReference type="InterPro" id="IPR036187">
    <property type="entry name" value="DNA_mismatch_repair_MutS_sf"/>
</dbReference>
<keyword evidence="2 6" id="KW-0547">Nucleotide-binding</keyword>
<dbReference type="RefSeq" id="XP_004337484.1">
    <property type="nucleotide sequence ID" value="XM_004337436.1"/>
</dbReference>
<accession>L8GTM6</accession>
<dbReference type="Gene3D" id="1.10.1420.10">
    <property type="match status" value="2"/>
</dbReference>
<feature type="compositionally biased region" description="Acidic residues" evidence="8">
    <location>
        <begin position="53"/>
        <end position="63"/>
    </location>
</feature>
<feature type="compositionally biased region" description="Acidic residues" evidence="8">
    <location>
        <begin position="1"/>
        <end position="36"/>
    </location>
</feature>
<dbReference type="InterPro" id="IPR007861">
    <property type="entry name" value="DNA_mismatch_repair_MutS_clamp"/>
</dbReference>
<keyword evidence="6 7" id="KW-0234">DNA repair</keyword>
<keyword evidence="3 6" id="KW-0227">DNA damage</keyword>
<dbReference type="KEGG" id="acan:ACA1_340910"/>
<dbReference type="InterPro" id="IPR007695">
    <property type="entry name" value="DNA_mismatch_repair_MutS-lik_N"/>
</dbReference>
<dbReference type="NCBIfam" id="NF003810">
    <property type="entry name" value="PRK05399.1"/>
    <property type="match status" value="1"/>
</dbReference>
<dbReference type="Gene3D" id="3.30.420.110">
    <property type="entry name" value="MutS, connector domain"/>
    <property type="match status" value="1"/>
</dbReference>
<dbReference type="Pfam" id="PF05192">
    <property type="entry name" value="MutS_III"/>
    <property type="match status" value="1"/>
</dbReference>
<protein>
    <recommendedName>
        <fullName evidence="6">DNA mismatch repair protein</fullName>
    </recommendedName>
</protein>
<evidence type="ECO:0000256" key="1">
    <source>
        <dbReference type="ARBA" id="ARBA00006271"/>
    </source>
</evidence>
<dbReference type="SUPFAM" id="SSF55271">
    <property type="entry name" value="DNA repair protein MutS, domain I"/>
    <property type="match status" value="1"/>
</dbReference>
<evidence type="ECO:0000256" key="5">
    <source>
        <dbReference type="ARBA" id="ARBA00023125"/>
    </source>
</evidence>
<dbReference type="SUPFAM" id="SSF52540">
    <property type="entry name" value="P-loop containing nucleoside triphosphate hydrolases"/>
    <property type="match status" value="1"/>
</dbReference>
<dbReference type="InterPro" id="IPR016151">
    <property type="entry name" value="DNA_mismatch_repair_MutS_N"/>
</dbReference>
<evidence type="ECO:0000256" key="3">
    <source>
        <dbReference type="ARBA" id="ARBA00022763"/>
    </source>
</evidence>
<dbReference type="InterPro" id="IPR007860">
    <property type="entry name" value="DNA_mmatch_repair_MutS_con_dom"/>
</dbReference>
<dbReference type="InterPro" id="IPR036678">
    <property type="entry name" value="MutS_con_dom_sf"/>
</dbReference>
<dbReference type="PANTHER" id="PTHR11361:SF148">
    <property type="entry name" value="DNA MISMATCH REPAIR PROTEIN MSH6"/>
    <property type="match status" value="1"/>
</dbReference>
<keyword evidence="5 6" id="KW-0238">DNA-binding</keyword>
<dbReference type="Pfam" id="PF00488">
    <property type="entry name" value="MutS_V"/>
    <property type="match status" value="1"/>
</dbReference>
<dbReference type="GO" id="GO:0032301">
    <property type="term" value="C:MutSalpha complex"/>
    <property type="evidence" value="ECO:0007669"/>
    <property type="project" value="TreeGrafter"/>
</dbReference>
<evidence type="ECO:0000313" key="10">
    <source>
        <dbReference type="EMBL" id="ELR15471.1"/>
    </source>
</evidence>
<evidence type="ECO:0000313" key="11">
    <source>
        <dbReference type="Proteomes" id="UP000011083"/>
    </source>
</evidence>
<dbReference type="CDD" id="cd03286">
    <property type="entry name" value="ABC_MSH6_euk"/>
    <property type="match status" value="1"/>
</dbReference>
<dbReference type="EMBL" id="KB008030">
    <property type="protein sequence ID" value="ELR15471.1"/>
    <property type="molecule type" value="Genomic_DNA"/>
</dbReference>
<dbReference type="Pfam" id="PF05188">
    <property type="entry name" value="MutS_II"/>
    <property type="match status" value="1"/>
</dbReference>
<dbReference type="SMART" id="SM00533">
    <property type="entry name" value="MUTSd"/>
    <property type="match status" value="1"/>
</dbReference>
<dbReference type="InterPro" id="IPR027417">
    <property type="entry name" value="P-loop_NTPase"/>
</dbReference>
<evidence type="ECO:0000256" key="2">
    <source>
        <dbReference type="ARBA" id="ARBA00022741"/>
    </source>
</evidence>
<sequence>MEEEEDSEGEEAVHEDDDYQPMEEEEAEDDNEEEDVDNRKRRAKRRNATGGVDDGDEDSDDDDVKPVLVKHKKEERMELQEERTQVTGEGEAVTRDSVGALAFKRGGAQRTKEERAERLREVLGRPALALIPEAGDATEADVPAKAGGKGGKAGQVLFREKHRHWIGEANQKDAQGRSRDDPAYDPSTLFIPRKDLEGMNTFQRQYWEIKKQHWDKIIFCRNGVFWELYEKDAEISHRLLDIKLADPGAMGMLTAGVFENAFDPYAAKLIALGYKVVKVEQMQANTKSSEKKNRPKDQARTNFIQLQVTRILSPGTLVDDIYIDDERAIYLLAVKEKWEPSGDSELPSYGVCFVDTATGEVNVGQFQDDRDRTQFETLLLQIKPREILYEKEGPTALCSPQTLQLIKRNVNQPTLTRRRPGDQFWNASTTADFLAGADYFAGGDREWPPVLSQLLKDHREAREGSELCLSAFGGVVSYLKELYLDKEVLAQGRIKTYAGTTFDSPNLVLDSKTIKNLEIFENTVDGKTEGTLLKLMDHCSTPFGKRLFKRWLAMPLKRIHEIEERQNAVEDFNGSEDHSTTLKDAVALNLKGLPDLERIVSRIHAGSSPILTFLSALDAFDLLWNMVSELQPLIGQLRSKRLAFLLTVGKGFPDIAPQLEYFSRAFDRDQAKSEQRLILRPGVDEEFDAAREKVETIEQQLQQHLEDLKEEVGISDMAYATVRNKEYLIEIPRTPKNEAAIKRHKSTFIPINDTKSVGRYWTPTISALFADLEKARTDLERCRLGLFARNQQKFSENHREWSLAVACMAEVDCLHSLAITSSSLGEPVCRPTFVEAKEAFFEAEEMRHPCISPKIGDEFIPNTLRVGHPHQPLILLTGPNMGGKSTLLRETCVLAIIAQVGCFVPAASCRLSPVDRIFTRIGANDNIMAGQSTFMIELQETASILQHATPASLVILDELGRGTATFDGYSIAYAVLEHLSRKVGCRTLFSTHYHMLTDEVVRNPHIALKHMSCHIDDDRKEVTFLYKVADGVCPKSYGMNVARMAGVNEEIVASAEKIAQKFEGELAIDLQLMETENSATADDDDSSDATTHGAAVGDDEVEAKSEAVGADEKARVEEIAHLLREEEEKGVAGRMAAFARLVGLWTQATQ</sequence>
<dbReference type="SUPFAM" id="SSF53150">
    <property type="entry name" value="DNA repair protein MutS, domain II"/>
    <property type="match status" value="1"/>
</dbReference>
<dbReference type="AlphaFoldDB" id="L8GTM6"/>
<dbReference type="PIRSF" id="PIRSF037677">
    <property type="entry name" value="DNA_mis_repair_Msh6"/>
    <property type="match status" value="1"/>
</dbReference>
<dbReference type="Gene3D" id="3.40.50.300">
    <property type="entry name" value="P-loop containing nucleotide triphosphate hydrolases"/>
    <property type="match status" value="1"/>
</dbReference>
<feature type="domain" description="DNA mismatch repair proteins mutS family" evidence="9">
    <location>
        <begin position="952"/>
        <end position="968"/>
    </location>
</feature>
<dbReference type="SUPFAM" id="SSF48334">
    <property type="entry name" value="DNA repair protein MutS, domain III"/>
    <property type="match status" value="1"/>
</dbReference>
<feature type="compositionally biased region" description="Basic and acidic residues" evidence="8">
    <location>
        <begin position="72"/>
        <end position="84"/>
    </location>
</feature>
<name>L8GTM6_ACACF</name>
<dbReference type="OrthoDB" id="10252754at2759"/>
<reference evidence="10 11" key="1">
    <citation type="journal article" date="2013" name="Genome Biol.">
        <title>Genome of Acanthamoeba castellanii highlights extensive lateral gene transfer and early evolution of tyrosine kinase signaling.</title>
        <authorList>
            <person name="Clarke M."/>
            <person name="Lohan A.J."/>
            <person name="Liu B."/>
            <person name="Lagkouvardos I."/>
            <person name="Roy S."/>
            <person name="Zafar N."/>
            <person name="Bertelli C."/>
            <person name="Schilde C."/>
            <person name="Kianianmomeni A."/>
            <person name="Burglin T.R."/>
            <person name="Frech C."/>
            <person name="Turcotte B."/>
            <person name="Kopec K.O."/>
            <person name="Synnott J.M."/>
            <person name="Choo C."/>
            <person name="Paponov I."/>
            <person name="Finkler A."/>
            <person name="Soon Heng Tan C."/>
            <person name="Hutchins A.P."/>
            <person name="Weinmeier T."/>
            <person name="Rattei T."/>
            <person name="Chu J.S."/>
            <person name="Gimenez G."/>
            <person name="Irimia M."/>
            <person name="Rigden D.J."/>
            <person name="Fitzpatrick D.A."/>
            <person name="Lorenzo-Morales J."/>
            <person name="Bateman A."/>
            <person name="Chiu C.H."/>
            <person name="Tang P."/>
            <person name="Hegemann P."/>
            <person name="Fromm H."/>
            <person name="Raoult D."/>
            <person name="Greub G."/>
            <person name="Miranda-Saavedra D."/>
            <person name="Chen N."/>
            <person name="Nash P."/>
            <person name="Ginger M.L."/>
            <person name="Horn M."/>
            <person name="Schaap P."/>
            <person name="Caler L."/>
            <person name="Loftus B."/>
        </authorList>
    </citation>
    <scope>NUCLEOTIDE SEQUENCE [LARGE SCALE GENOMIC DNA]</scope>
    <source>
        <strain evidence="10 11">Neff</strain>
    </source>
</reference>
<dbReference type="GO" id="GO:0140664">
    <property type="term" value="F:ATP-dependent DNA damage sensor activity"/>
    <property type="evidence" value="ECO:0007669"/>
    <property type="project" value="InterPro"/>
</dbReference>
<organism evidence="10 11">
    <name type="scientific">Acanthamoeba castellanii (strain ATCC 30010 / Neff)</name>
    <dbReference type="NCBI Taxonomy" id="1257118"/>
    <lineage>
        <taxon>Eukaryota</taxon>
        <taxon>Amoebozoa</taxon>
        <taxon>Discosea</taxon>
        <taxon>Longamoebia</taxon>
        <taxon>Centramoebida</taxon>
        <taxon>Acanthamoebidae</taxon>
        <taxon>Acanthamoeba</taxon>
    </lineage>
</organism>
<dbReference type="InterPro" id="IPR017261">
    <property type="entry name" value="DNA_mismatch_repair_MutS/MSH"/>
</dbReference>
<dbReference type="GO" id="GO:0030983">
    <property type="term" value="F:mismatched DNA binding"/>
    <property type="evidence" value="ECO:0007669"/>
    <property type="project" value="UniProtKB-UniRule"/>
</dbReference>
<comment type="similarity">
    <text evidence="1 6 7">Belongs to the DNA mismatch repair MutS family.</text>
</comment>
<dbReference type="InterPro" id="IPR007696">
    <property type="entry name" value="DNA_mismatch_repair_MutS_core"/>
</dbReference>
<dbReference type="SMART" id="SM00534">
    <property type="entry name" value="MUTSac"/>
    <property type="match status" value="1"/>
</dbReference>
<dbReference type="Pfam" id="PF01624">
    <property type="entry name" value="MutS_I"/>
    <property type="match status" value="1"/>
</dbReference>
<proteinExistence type="inferred from homology"/>
<dbReference type="Proteomes" id="UP000011083">
    <property type="component" value="Unassembled WGS sequence"/>
</dbReference>
<keyword evidence="4 6" id="KW-0067">ATP-binding</keyword>
<dbReference type="GO" id="GO:0006298">
    <property type="term" value="P:mismatch repair"/>
    <property type="evidence" value="ECO:0007669"/>
    <property type="project" value="InterPro"/>
</dbReference>
<dbReference type="InterPro" id="IPR045076">
    <property type="entry name" value="MutS"/>
</dbReference>
<feature type="region of interest" description="Disordered" evidence="8">
    <location>
        <begin position="1077"/>
        <end position="1110"/>
    </location>
</feature>
<dbReference type="GeneID" id="14916113"/>
<dbReference type="STRING" id="1257118.L8GTM6"/>
<dbReference type="VEuPathDB" id="AmoebaDB:ACA1_340910"/>
<dbReference type="Pfam" id="PF05190">
    <property type="entry name" value="MutS_IV"/>
    <property type="match status" value="1"/>
</dbReference>